<protein>
    <recommendedName>
        <fullName evidence="2">cysteine-S-conjugate beta-lyase</fullName>
        <ecNumber evidence="2">4.4.1.13</ecNumber>
    </recommendedName>
</protein>
<dbReference type="InterPro" id="IPR004839">
    <property type="entry name" value="Aminotransferase_I/II_large"/>
</dbReference>
<dbReference type="Gene3D" id="3.40.640.10">
    <property type="entry name" value="Type I PLP-dependent aspartate aminotransferase-like (Major domain)"/>
    <property type="match status" value="1"/>
</dbReference>
<evidence type="ECO:0000256" key="3">
    <source>
        <dbReference type="ARBA" id="ARBA00022898"/>
    </source>
</evidence>
<sequence length="410" mass="45797">MTFDFDRPVNRRGTLSYKWDQSEKLFGDPNVLPLWVADMDFPCPPEVVDAVCRRAAEGVYGYTIRDEACVQAVVGWLERRHGWKIDPAWLVDSPGVVTSLGLAVELFTRPGDRVIVQSPVYYPFYSVVRMNGREVVRNPLVIRNGKYEVDWDHLERLMRDGAAMMLLCSPHNPGGRVWTREELARLGEMAGRYGVFIVSDEIHADLVFPGHVHVPFPSASASFAEQCMVCIAPTKTFNMPGIQASFAIIPDPDRRRQFEHRLRALSLHMTPFFSPVAVKAAYTKGEAWLDAVLAYIRGNLDFAMAFLQERLSEVRPMDPEGTYLLWVDCSALGLGAAGMRDLMYREAKVAFSEGSIFGPDGEGFVRINVACRRRLLAEALERFAAAARRRLDGHASARANAGKTDGSHGA</sequence>
<evidence type="ECO:0000256" key="1">
    <source>
        <dbReference type="ARBA" id="ARBA00001933"/>
    </source>
</evidence>
<evidence type="ECO:0000313" key="8">
    <source>
        <dbReference type="Proteomes" id="UP000243688"/>
    </source>
</evidence>
<gene>
    <name evidence="7" type="ORF">BLM47_00450</name>
</gene>
<evidence type="ECO:0000256" key="5">
    <source>
        <dbReference type="ARBA" id="ARBA00037974"/>
    </source>
</evidence>
<dbReference type="PANTHER" id="PTHR43525:SF1">
    <property type="entry name" value="PROTEIN MALY"/>
    <property type="match status" value="1"/>
</dbReference>
<proteinExistence type="inferred from homology"/>
<reference evidence="7 8" key="1">
    <citation type="submission" date="2016-12" db="EMBL/GenBank/DDBJ databases">
        <title>Candidatus Reconcilibacillus cellulovorans genome.</title>
        <authorList>
            <person name="Kolinko S."/>
            <person name="Wu Y.-W."/>
            <person name="Tachea F."/>
            <person name="Denzel E."/>
            <person name="Hiras J."/>
            <person name="Baecker N."/>
            <person name="Chan L.J."/>
            <person name="Eichorst S.A."/>
            <person name="Frey D."/>
            <person name="Adams P.D."/>
            <person name="Pray T."/>
            <person name="Tanjore D."/>
            <person name="Petzold C.J."/>
            <person name="Gladden J.M."/>
            <person name="Simmons B.A."/>
            <person name="Singer S.W."/>
        </authorList>
    </citation>
    <scope>NUCLEOTIDE SEQUENCE [LARGE SCALE GENOMIC DNA]</scope>
    <source>
        <strain evidence="7">JTherm</strain>
    </source>
</reference>
<comment type="cofactor">
    <cofactor evidence="1">
        <name>pyridoxal 5'-phosphate</name>
        <dbReference type="ChEBI" id="CHEBI:597326"/>
    </cofactor>
</comment>
<organism evidence="7 8">
    <name type="scientific">Candidatus Reconcilbacillus cellulovorans</name>
    <dbReference type="NCBI Taxonomy" id="1906605"/>
    <lineage>
        <taxon>Bacteria</taxon>
        <taxon>Bacillati</taxon>
        <taxon>Bacillota</taxon>
        <taxon>Bacilli</taxon>
        <taxon>Bacillales</taxon>
        <taxon>Paenibacillaceae</taxon>
        <taxon>Candidatus Reconcilbacillus</taxon>
    </lineage>
</organism>
<name>A0A2A6E3S8_9BACL</name>
<dbReference type="Gene3D" id="3.90.1150.10">
    <property type="entry name" value="Aspartate Aminotransferase, domain 1"/>
    <property type="match status" value="1"/>
</dbReference>
<dbReference type="InterPro" id="IPR027619">
    <property type="entry name" value="C-S_lyase_PatB-like"/>
</dbReference>
<dbReference type="GO" id="GO:0030170">
    <property type="term" value="F:pyridoxal phosphate binding"/>
    <property type="evidence" value="ECO:0007669"/>
    <property type="project" value="InterPro"/>
</dbReference>
<dbReference type="Pfam" id="PF00155">
    <property type="entry name" value="Aminotran_1_2"/>
    <property type="match status" value="1"/>
</dbReference>
<comment type="similarity">
    <text evidence="5">Belongs to the class-II pyridoxal-phosphate-dependent aminotransferase family. MalY/PatB cystathionine beta-lyase subfamily.</text>
</comment>
<dbReference type="Proteomes" id="UP000243688">
    <property type="component" value="Unassembled WGS sequence"/>
</dbReference>
<feature type="domain" description="Aminotransferase class I/classII large" evidence="6">
    <location>
        <begin position="31"/>
        <end position="383"/>
    </location>
</feature>
<dbReference type="SUPFAM" id="SSF53383">
    <property type="entry name" value="PLP-dependent transferases"/>
    <property type="match status" value="1"/>
</dbReference>
<dbReference type="InterPro" id="IPR051798">
    <property type="entry name" value="Class-II_PLP-Dep_Aminotrans"/>
</dbReference>
<dbReference type="InterPro" id="IPR015422">
    <property type="entry name" value="PyrdxlP-dep_Trfase_small"/>
</dbReference>
<dbReference type="CDD" id="cd00609">
    <property type="entry name" value="AAT_like"/>
    <property type="match status" value="1"/>
</dbReference>
<keyword evidence="4 7" id="KW-0456">Lyase</keyword>
<evidence type="ECO:0000256" key="4">
    <source>
        <dbReference type="ARBA" id="ARBA00023239"/>
    </source>
</evidence>
<evidence type="ECO:0000259" key="6">
    <source>
        <dbReference type="Pfam" id="PF00155"/>
    </source>
</evidence>
<dbReference type="AlphaFoldDB" id="A0A2A6E3S8"/>
<dbReference type="PANTHER" id="PTHR43525">
    <property type="entry name" value="PROTEIN MALY"/>
    <property type="match status" value="1"/>
</dbReference>
<dbReference type="EC" id="4.4.1.13" evidence="2"/>
<evidence type="ECO:0000256" key="2">
    <source>
        <dbReference type="ARBA" id="ARBA00012224"/>
    </source>
</evidence>
<keyword evidence="3" id="KW-0663">Pyridoxal phosphate</keyword>
<dbReference type="GO" id="GO:0047804">
    <property type="term" value="F:cysteine-S-conjugate beta-lyase activity"/>
    <property type="evidence" value="ECO:0007669"/>
    <property type="project" value="UniProtKB-EC"/>
</dbReference>
<dbReference type="InterPro" id="IPR015421">
    <property type="entry name" value="PyrdxlP-dep_Trfase_major"/>
</dbReference>
<accession>A0A2A6E3S8</accession>
<dbReference type="NCBIfam" id="TIGR04350">
    <property type="entry name" value="C_S_lyase_PatB"/>
    <property type="match status" value="1"/>
</dbReference>
<dbReference type="InterPro" id="IPR015424">
    <property type="entry name" value="PyrdxlP-dep_Trfase"/>
</dbReference>
<evidence type="ECO:0000313" key="7">
    <source>
        <dbReference type="EMBL" id="PDO11633.1"/>
    </source>
</evidence>
<dbReference type="EMBL" id="MOXJ01000001">
    <property type="protein sequence ID" value="PDO11633.1"/>
    <property type="molecule type" value="Genomic_DNA"/>
</dbReference>
<comment type="caution">
    <text evidence="7">The sequence shown here is derived from an EMBL/GenBank/DDBJ whole genome shotgun (WGS) entry which is preliminary data.</text>
</comment>